<sequence length="294" mass="33485">MLLEVEHWSGAGNRFVIVDNRQKIINKQWDILLITSLCKRKNLPDAEGVLVLLELDRENSNCNYDFYNPDGSTGAMCGNGARCAIRHAVLTDNLDIIHRIKLTLNNRLYTAQIVANDRVALRLPLYKQLQLIDSWTYVDVGSHHVIIDDVGSHHVIIDGRNLVNSIEEFHQFDLIKFANENLDFYRNKLGNPSLNLNIAYPIRDQCTIQLRTYENGVYNETQACGTGAISTAIAFWTRNIIRNTIIQLIPISQRVLTVHLDTDKHEHILGMILEGDAQQDAPSSQFDTESMQYQ</sequence>
<evidence type="ECO:0000313" key="9">
    <source>
        <dbReference type="Proteomes" id="UP000663881"/>
    </source>
</evidence>
<dbReference type="GO" id="GO:0008837">
    <property type="term" value="F:diaminopimelate epimerase activity"/>
    <property type="evidence" value="ECO:0007669"/>
    <property type="project" value="UniProtKB-EC"/>
</dbReference>
<dbReference type="Gene3D" id="3.10.310.10">
    <property type="entry name" value="Diaminopimelate Epimerase, Chain A, domain 1"/>
    <property type="match status" value="2"/>
</dbReference>
<dbReference type="InterPro" id="IPR018510">
    <property type="entry name" value="DAP_epimerase_AS"/>
</dbReference>
<keyword evidence="6" id="KW-0413">Isomerase</keyword>
<reference evidence="8" key="1">
    <citation type="submission" date="2021-02" db="EMBL/GenBank/DDBJ databases">
        <authorList>
            <person name="Nowell W R."/>
        </authorList>
    </citation>
    <scope>NUCLEOTIDE SEQUENCE</scope>
</reference>
<dbReference type="SUPFAM" id="SSF54506">
    <property type="entry name" value="Diaminopimelate epimerase-like"/>
    <property type="match status" value="2"/>
</dbReference>
<dbReference type="GO" id="GO:0009089">
    <property type="term" value="P:lysine biosynthetic process via diaminopimelate"/>
    <property type="evidence" value="ECO:0007669"/>
    <property type="project" value="UniProtKB-UniPathway"/>
</dbReference>
<dbReference type="EC" id="5.1.1.7" evidence="3"/>
<evidence type="ECO:0000256" key="7">
    <source>
        <dbReference type="ARBA" id="ARBA00051712"/>
    </source>
</evidence>
<dbReference type="PANTHER" id="PTHR31689:SF0">
    <property type="entry name" value="DIAMINOPIMELATE EPIMERASE"/>
    <property type="match status" value="1"/>
</dbReference>
<keyword evidence="5" id="KW-0457">Lysine biosynthesis</keyword>
<dbReference type="Proteomes" id="UP000663881">
    <property type="component" value="Unassembled WGS sequence"/>
</dbReference>
<dbReference type="GO" id="GO:0005829">
    <property type="term" value="C:cytosol"/>
    <property type="evidence" value="ECO:0007669"/>
    <property type="project" value="TreeGrafter"/>
</dbReference>
<protein>
    <recommendedName>
        <fullName evidence="3">diaminopimelate epimerase</fullName>
        <ecNumber evidence="3">5.1.1.7</ecNumber>
    </recommendedName>
</protein>
<accession>A0A818TI09</accession>
<evidence type="ECO:0000256" key="3">
    <source>
        <dbReference type="ARBA" id="ARBA00013080"/>
    </source>
</evidence>
<comment type="caution">
    <text evidence="8">The sequence shown here is derived from an EMBL/GenBank/DDBJ whole genome shotgun (WGS) entry which is preliminary data.</text>
</comment>
<dbReference type="AlphaFoldDB" id="A0A818TI09"/>
<comment type="catalytic activity">
    <reaction evidence="7">
        <text>(2S,6S)-2,6-diaminopimelate = meso-2,6-diaminopimelate</text>
        <dbReference type="Rhea" id="RHEA:15393"/>
        <dbReference type="ChEBI" id="CHEBI:57609"/>
        <dbReference type="ChEBI" id="CHEBI:57791"/>
        <dbReference type="EC" id="5.1.1.7"/>
    </reaction>
</comment>
<name>A0A818TI09_9BILA</name>
<comment type="pathway">
    <text evidence="1">Amino-acid biosynthesis; L-lysine biosynthesis via DAP pathway; DL-2,6-diaminopimelate from LL-2,6-diaminopimelate: step 1/1.</text>
</comment>
<evidence type="ECO:0000256" key="4">
    <source>
        <dbReference type="ARBA" id="ARBA00022605"/>
    </source>
</evidence>
<dbReference type="Pfam" id="PF01678">
    <property type="entry name" value="DAP_epimerase"/>
    <property type="match status" value="1"/>
</dbReference>
<gene>
    <name evidence="8" type="ORF">OKA104_LOCUS11305</name>
</gene>
<comment type="similarity">
    <text evidence="2">Belongs to the diaminopimelate epimerase family.</text>
</comment>
<dbReference type="PANTHER" id="PTHR31689">
    <property type="entry name" value="DIAMINOPIMELATE EPIMERASE, CHLOROPLASTIC"/>
    <property type="match status" value="1"/>
</dbReference>
<dbReference type="PROSITE" id="PS01326">
    <property type="entry name" value="DAP_EPIMERASE"/>
    <property type="match status" value="1"/>
</dbReference>
<dbReference type="InterPro" id="IPR001653">
    <property type="entry name" value="DAP_epimerase_DapF"/>
</dbReference>
<evidence type="ECO:0000313" key="8">
    <source>
        <dbReference type="EMBL" id="CAF3683644.1"/>
    </source>
</evidence>
<evidence type="ECO:0000256" key="2">
    <source>
        <dbReference type="ARBA" id="ARBA00010219"/>
    </source>
</evidence>
<proteinExistence type="inferred from homology"/>
<keyword evidence="4" id="KW-0028">Amino-acid biosynthesis</keyword>
<evidence type="ECO:0000256" key="1">
    <source>
        <dbReference type="ARBA" id="ARBA00005196"/>
    </source>
</evidence>
<organism evidence="8 9">
    <name type="scientific">Adineta steineri</name>
    <dbReference type="NCBI Taxonomy" id="433720"/>
    <lineage>
        <taxon>Eukaryota</taxon>
        <taxon>Metazoa</taxon>
        <taxon>Spiralia</taxon>
        <taxon>Gnathifera</taxon>
        <taxon>Rotifera</taxon>
        <taxon>Eurotatoria</taxon>
        <taxon>Bdelloidea</taxon>
        <taxon>Adinetida</taxon>
        <taxon>Adinetidae</taxon>
        <taxon>Adineta</taxon>
    </lineage>
</organism>
<dbReference type="UniPathway" id="UPA00034">
    <property type="reaction ID" value="UER00025"/>
</dbReference>
<evidence type="ECO:0000256" key="5">
    <source>
        <dbReference type="ARBA" id="ARBA00023154"/>
    </source>
</evidence>
<evidence type="ECO:0000256" key="6">
    <source>
        <dbReference type="ARBA" id="ARBA00023235"/>
    </source>
</evidence>
<dbReference type="EMBL" id="CAJOAY010000520">
    <property type="protein sequence ID" value="CAF3683644.1"/>
    <property type="molecule type" value="Genomic_DNA"/>
</dbReference>